<dbReference type="EMBL" id="JAQNDL010000004">
    <property type="protein sequence ID" value="MDC0723037.1"/>
    <property type="molecule type" value="Genomic_DNA"/>
</dbReference>
<feature type="domain" description="NADH:quinone oxidoreductase/Mrp antiporter transmembrane" evidence="7">
    <location>
        <begin position="142"/>
        <end position="356"/>
    </location>
</feature>
<dbReference type="InterPro" id="IPR001750">
    <property type="entry name" value="ND/Mrp_TM"/>
</dbReference>
<accession>A0ABT5EAZ9</accession>
<keyword evidence="4 6" id="KW-0472">Membrane</keyword>
<feature type="transmembrane region" description="Helical" evidence="6">
    <location>
        <begin position="38"/>
        <end position="63"/>
    </location>
</feature>
<gene>
    <name evidence="9" type="ORF">POL25_39475</name>
</gene>
<proteinExistence type="predicted"/>
<comment type="subcellular location">
    <subcellularLocation>
        <location evidence="1">Endomembrane system</location>
        <topology evidence="1">Multi-pass membrane protein</topology>
    </subcellularLocation>
    <subcellularLocation>
        <location evidence="5">Membrane</location>
        <topology evidence="5">Multi-pass membrane protein</topology>
    </subcellularLocation>
</comment>
<dbReference type="Proteomes" id="UP001221686">
    <property type="component" value="Unassembled WGS sequence"/>
</dbReference>
<feature type="transmembrane region" description="Helical" evidence="6">
    <location>
        <begin position="149"/>
        <end position="167"/>
    </location>
</feature>
<keyword evidence="2 5" id="KW-0812">Transmembrane</keyword>
<evidence type="ECO:0000256" key="2">
    <source>
        <dbReference type="ARBA" id="ARBA00022692"/>
    </source>
</evidence>
<evidence type="ECO:0000256" key="5">
    <source>
        <dbReference type="RuleBase" id="RU000320"/>
    </source>
</evidence>
<dbReference type="RefSeq" id="WP_272091574.1">
    <property type="nucleotide sequence ID" value="NZ_JAQNDL010000004.1"/>
</dbReference>
<evidence type="ECO:0000256" key="6">
    <source>
        <dbReference type="SAM" id="Phobius"/>
    </source>
</evidence>
<dbReference type="PRINTS" id="PR01434">
    <property type="entry name" value="NADHDHGNASE5"/>
</dbReference>
<comment type="caution">
    <text evidence="9">The sequence shown here is derived from an EMBL/GenBank/DDBJ whole genome shotgun (WGS) entry which is preliminary data.</text>
</comment>
<feature type="transmembrane region" description="Helical" evidence="6">
    <location>
        <begin position="282"/>
        <end position="301"/>
    </location>
</feature>
<evidence type="ECO:0000256" key="1">
    <source>
        <dbReference type="ARBA" id="ARBA00004127"/>
    </source>
</evidence>
<feature type="transmembrane region" description="Helical" evidence="6">
    <location>
        <begin position="6"/>
        <end position="31"/>
    </location>
</feature>
<evidence type="ECO:0000313" key="9">
    <source>
        <dbReference type="EMBL" id="MDC0723037.1"/>
    </source>
</evidence>
<feature type="transmembrane region" description="Helical" evidence="6">
    <location>
        <begin position="256"/>
        <end position="276"/>
    </location>
</feature>
<evidence type="ECO:0000313" key="10">
    <source>
        <dbReference type="Proteomes" id="UP001221686"/>
    </source>
</evidence>
<protein>
    <submittedName>
        <fullName evidence="9">Proton-conducting transporter membrane subunit</fullName>
    </submittedName>
</protein>
<sequence>MLDPNTLAHVIALAPAAPALGGLVIAVLLAARLAGERVVAAVAQTAIGLGLLGLLVGLVGWALGPAGPLELGFGSWYSGAGYDFRIDLLIDGRSAAVSALVSLLLLATSRFSIAYLHREPGFNRFFLLMLLFGAGMQTLVLAGNLELLFVGWEIVGMTSVLLVGFFHDRQGPVKAATRVLVTYRLCDIGLLTAGVSLHRWLHTSDWMAAEQAALTSPWPATFVGLSLVFAAMGKSAQFPLGGWLPRAMEGPTASSAVFYGSLSVHAGVYLLLRAAPLLEHSLAAQTMMITVGAITAVISAMSSQASPDAKSAVAYATASQVGLMFVEIGFGLYTIATVHLVAHAMLRYYQFLRTPSALQDALARRAALGRTEADEGAVRWEALGLRTRRYVYRMAIERFDVEIALDRYVVRPVMALSRRLDRLESQLLALHGESDRRGRGSKEDRR</sequence>
<dbReference type="PANTHER" id="PTHR42829:SF2">
    <property type="entry name" value="NADH-UBIQUINONE OXIDOREDUCTASE CHAIN 5"/>
    <property type="match status" value="1"/>
</dbReference>
<feature type="transmembrane region" description="Helical" evidence="6">
    <location>
        <begin position="125"/>
        <end position="143"/>
    </location>
</feature>
<dbReference type="InterPro" id="IPR001516">
    <property type="entry name" value="Proton_antipo_N"/>
</dbReference>
<organism evidence="9 10">
    <name type="scientific">Nannocystis bainbridge</name>
    <dbReference type="NCBI Taxonomy" id="2995303"/>
    <lineage>
        <taxon>Bacteria</taxon>
        <taxon>Pseudomonadati</taxon>
        <taxon>Myxococcota</taxon>
        <taxon>Polyangia</taxon>
        <taxon>Nannocystales</taxon>
        <taxon>Nannocystaceae</taxon>
        <taxon>Nannocystis</taxon>
    </lineage>
</organism>
<feature type="transmembrane region" description="Helical" evidence="6">
    <location>
        <begin position="313"/>
        <end position="336"/>
    </location>
</feature>
<evidence type="ECO:0000256" key="3">
    <source>
        <dbReference type="ARBA" id="ARBA00022989"/>
    </source>
</evidence>
<dbReference type="PANTHER" id="PTHR42829">
    <property type="entry name" value="NADH-UBIQUINONE OXIDOREDUCTASE CHAIN 5"/>
    <property type="match status" value="1"/>
</dbReference>
<dbReference type="InterPro" id="IPR003945">
    <property type="entry name" value="NU5C-like"/>
</dbReference>
<feature type="domain" description="NADH-Ubiquinone oxidoreductase (complex I) chain 5 N-terminal" evidence="8">
    <location>
        <begin position="76"/>
        <end position="126"/>
    </location>
</feature>
<feature type="transmembrane region" description="Helical" evidence="6">
    <location>
        <begin position="179"/>
        <end position="201"/>
    </location>
</feature>
<name>A0ABT5EAZ9_9BACT</name>
<feature type="transmembrane region" description="Helical" evidence="6">
    <location>
        <begin position="95"/>
        <end position="113"/>
    </location>
</feature>
<dbReference type="Pfam" id="PF00662">
    <property type="entry name" value="Proton_antipo_N"/>
    <property type="match status" value="1"/>
</dbReference>
<evidence type="ECO:0000259" key="7">
    <source>
        <dbReference type="Pfam" id="PF00361"/>
    </source>
</evidence>
<reference evidence="9 10" key="1">
    <citation type="submission" date="2022-11" db="EMBL/GenBank/DDBJ databases">
        <title>Minimal conservation of predation-associated metabolite biosynthetic gene clusters underscores biosynthetic potential of Myxococcota including descriptions for ten novel species: Archangium lansinium sp. nov., Myxococcus landrumus sp. nov., Nannocystis bai.</title>
        <authorList>
            <person name="Ahearne A."/>
            <person name="Stevens C."/>
            <person name="Dowd S."/>
        </authorList>
    </citation>
    <scope>NUCLEOTIDE SEQUENCE [LARGE SCALE GENOMIC DNA]</scope>
    <source>
        <strain evidence="9 10">BB15-2</strain>
    </source>
</reference>
<evidence type="ECO:0000259" key="8">
    <source>
        <dbReference type="Pfam" id="PF00662"/>
    </source>
</evidence>
<feature type="transmembrane region" description="Helical" evidence="6">
    <location>
        <begin position="221"/>
        <end position="244"/>
    </location>
</feature>
<evidence type="ECO:0000256" key="4">
    <source>
        <dbReference type="ARBA" id="ARBA00023136"/>
    </source>
</evidence>
<dbReference type="Pfam" id="PF00361">
    <property type="entry name" value="Proton_antipo_M"/>
    <property type="match status" value="1"/>
</dbReference>
<keyword evidence="10" id="KW-1185">Reference proteome</keyword>
<keyword evidence="3 6" id="KW-1133">Transmembrane helix</keyword>